<dbReference type="EMBL" id="SDMP01000012">
    <property type="protein sequence ID" value="RYR23739.1"/>
    <property type="molecule type" value="Genomic_DNA"/>
</dbReference>
<dbReference type="GO" id="GO:0046872">
    <property type="term" value="F:metal ion binding"/>
    <property type="evidence" value="ECO:0007669"/>
    <property type="project" value="UniProtKB-KW"/>
</dbReference>
<dbReference type="InterPro" id="IPR029068">
    <property type="entry name" value="Glyas_Bleomycin-R_OHBP_Dase"/>
</dbReference>
<evidence type="ECO:0000313" key="10">
    <source>
        <dbReference type="EMBL" id="RYR23739.1"/>
    </source>
</evidence>
<dbReference type="Gramene" id="arahy.Tifrunner.gnm2.ann2.Ah12g005800.1">
    <property type="protein sequence ID" value="arahy.Tifrunner.gnm2.ann2.Ah12g005800.1-CDS"/>
    <property type="gene ID" value="arahy.Tifrunner.gnm2.ann2.Ah12g005800"/>
</dbReference>
<name>A0A445ABF7_ARAHY</name>
<evidence type="ECO:0000256" key="5">
    <source>
        <dbReference type="ARBA" id="ARBA00023239"/>
    </source>
</evidence>
<comment type="cofactor">
    <cofactor evidence="8">
        <name>Zn(2+)</name>
        <dbReference type="ChEBI" id="CHEBI:29105"/>
    </cofactor>
    <text evidence="8">Binds 1 zinc ion per subunit. In the homodimer, two zinc ions are bound between subunits.</text>
</comment>
<dbReference type="GO" id="GO:0005737">
    <property type="term" value="C:cytoplasm"/>
    <property type="evidence" value="ECO:0007669"/>
    <property type="project" value="TreeGrafter"/>
</dbReference>
<dbReference type="InterPro" id="IPR018146">
    <property type="entry name" value="Glyoxalase_1_CS"/>
</dbReference>
<keyword evidence="11" id="KW-1185">Reference proteome</keyword>
<organism evidence="10 11">
    <name type="scientific">Arachis hypogaea</name>
    <name type="common">Peanut</name>
    <dbReference type="NCBI Taxonomy" id="3818"/>
    <lineage>
        <taxon>Eukaryota</taxon>
        <taxon>Viridiplantae</taxon>
        <taxon>Streptophyta</taxon>
        <taxon>Embryophyta</taxon>
        <taxon>Tracheophyta</taxon>
        <taxon>Spermatophyta</taxon>
        <taxon>Magnoliopsida</taxon>
        <taxon>eudicotyledons</taxon>
        <taxon>Gunneridae</taxon>
        <taxon>Pentapetalae</taxon>
        <taxon>rosids</taxon>
        <taxon>fabids</taxon>
        <taxon>Fabales</taxon>
        <taxon>Fabaceae</taxon>
        <taxon>Papilionoideae</taxon>
        <taxon>50 kb inversion clade</taxon>
        <taxon>dalbergioids sensu lato</taxon>
        <taxon>Dalbergieae</taxon>
        <taxon>Pterocarpus clade</taxon>
        <taxon>Arachis</taxon>
    </lineage>
</organism>
<evidence type="ECO:0000256" key="6">
    <source>
        <dbReference type="ARBA" id="ARBA00030537"/>
    </source>
</evidence>
<dbReference type="NCBIfam" id="TIGR00068">
    <property type="entry name" value="glyox_I"/>
    <property type="match status" value="1"/>
</dbReference>
<evidence type="ECO:0000313" key="11">
    <source>
        <dbReference type="Proteomes" id="UP000289738"/>
    </source>
</evidence>
<feature type="domain" description="VOC" evidence="9">
    <location>
        <begin position="127"/>
        <end position="251"/>
    </location>
</feature>
<gene>
    <name evidence="10" type="ORF">Ahy_B02g057227</name>
</gene>
<dbReference type="PROSITE" id="PS51819">
    <property type="entry name" value="VOC"/>
    <property type="match status" value="1"/>
</dbReference>
<feature type="binding site" evidence="8">
    <location>
        <position position="199"/>
    </location>
    <ligand>
        <name>Zn(2+)</name>
        <dbReference type="ChEBI" id="CHEBI:29105"/>
        <note>ligand shared between dimeric partners</note>
    </ligand>
</feature>
<sequence>MHDAWWIELFGLGSREEENKATSIISNLQHCQMAMAMAMASSLMLSTTCSFIFPSITICISSYNPNPSRRLALFHLLFGPFAIPQSQSLLFGVKGSELFRVAEANAAENLIQPEQNLFEWVKNDNRRFLHVVYRVGDLDKTIKFYTKCLGMKLLRKRDIPEERYTNSFLGYGPEDSNFTVEITYNYGVDKYDIGNGFGHLGVVVEDAAKAVDLIKAKGGKVIKKPGPVKGGSTVTSFIQDPDGDLDHAIVFYQKAIGMQLLHRKDNPEHKNTVAIIGYGPEDKNTVLELTYIYGITNYDKGNGYGQIAIGTNDVYKSAEAIKLCGGKVIREPGPLPVINTKIAVCLDPGP</sequence>
<dbReference type="UniPathway" id="UPA00619">
    <property type="reaction ID" value="UER00675"/>
</dbReference>
<dbReference type="GO" id="GO:0004462">
    <property type="term" value="F:lactoylglutathione lyase activity"/>
    <property type="evidence" value="ECO:0007669"/>
    <property type="project" value="UniProtKB-EC"/>
</dbReference>
<evidence type="ECO:0000256" key="1">
    <source>
        <dbReference type="ARBA" id="ARBA00005008"/>
    </source>
</evidence>
<evidence type="ECO:0000256" key="4">
    <source>
        <dbReference type="ARBA" id="ARBA00022723"/>
    </source>
</evidence>
<dbReference type="Gene3D" id="3.10.180.10">
    <property type="entry name" value="2,3-Dihydroxybiphenyl 1,2-Dioxygenase, domain 1"/>
    <property type="match status" value="2"/>
</dbReference>
<dbReference type="InterPro" id="IPR037523">
    <property type="entry name" value="VOC_core"/>
</dbReference>
<dbReference type="Proteomes" id="UP000289738">
    <property type="component" value="Chromosome B02"/>
</dbReference>
<keyword evidence="8" id="KW-0862">Zinc</keyword>
<evidence type="ECO:0000256" key="2">
    <source>
        <dbReference type="ARBA" id="ARBA00010363"/>
    </source>
</evidence>
<dbReference type="AlphaFoldDB" id="A0A445ABF7"/>
<evidence type="ECO:0000256" key="7">
    <source>
        <dbReference type="ARBA" id="ARBA00048273"/>
    </source>
</evidence>
<dbReference type="EC" id="4.4.1.5" evidence="3"/>
<dbReference type="STRING" id="3818.A0A445ABF7"/>
<comment type="catalytic activity">
    <reaction evidence="7">
        <text>(R)-S-lactoylglutathione = methylglyoxal + glutathione</text>
        <dbReference type="Rhea" id="RHEA:19069"/>
        <dbReference type="ChEBI" id="CHEBI:17158"/>
        <dbReference type="ChEBI" id="CHEBI:57474"/>
        <dbReference type="ChEBI" id="CHEBI:57925"/>
        <dbReference type="EC" id="4.4.1.5"/>
    </reaction>
</comment>
<evidence type="ECO:0000259" key="9">
    <source>
        <dbReference type="PROSITE" id="PS51819"/>
    </source>
</evidence>
<evidence type="ECO:0000256" key="8">
    <source>
        <dbReference type="PIRSR" id="PIRSR604361-3"/>
    </source>
</evidence>
<protein>
    <recommendedName>
        <fullName evidence="3">lactoylglutathione lyase</fullName>
        <ecNumber evidence="3">4.4.1.5</ecNumber>
    </recommendedName>
    <alternativeName>
        <fullName evidence="6">Glyoxalase I</fullName>
    </alternativeName>
</protein>
<reference evidence="10 11" key="1">
    <citation type="submission" date="2019-01" db="EMBL/GenBank/DDBJ databases">
        <title>Sequencing of cultivated peanut Arachis hypogaea provides insights into genome evolution and oil improvement.</title>
        <authorList>
            <person name="Chen X."/>
        </authorList>
    </citation>
    <scope>NUCLEOTIDE SEQUENCE [LARGE SCALE GENOMIC DNA]</scope>
    <source>
        <strain evidence="11">cv. Fuhuasheng</strain>
        <tissue evidence="10">Leaves</tissue>
    </source>
</reference>
<comment type="similarity">
    <text evidence="2">Belongs to the glyoxalase I family.</text>
</comment>
<dbReference type="InterPro" id="IPR004361">
    <property type="entry name" value="Glyoxalase_1"/>
</dbReference>
<dbReference type="InterPro" id="IPR004360">
    <property type="entry name" value="Glyas_Fos-R_dOase_dom"/>
</dbReference>
<comment type="pathway">
    <text evidence="1">Secondary metabolite metabolism; methylglyoxal degradation; (R)-lactate from methylglyoxal: step 1/2.</text>
</comment>
<evidence type="ECO:0000256" key="3">
    <source>
        <dbReference type="ARBA" id="ARBA00012081"/>
    </source>
</evidence>
<accession>A0A445ABF7</accession>
<keyword evidence="4 8" id="KW-0479">Metal-binding</keyword>
<dbReference type="PANTHER" id="PTHR46036">
    <property type="entry name" value="LACTOYLGLUTATHIONE LYASE"/>
    <property type="match status" value="1"/>
</dbReference>
<dbReference type="PANTHER" id="PTHR46036:SF16">
    <property type="entry name" value="LYASE, PUTATIVE-RELATED"/>
    <property type="match status" value="1"/>
</dbReference>
<dbReference type="SUPFAM" id="SSF54593">
    <property type="entry name" value="Glyoxalase/Bleomycin resistance protein/Dihydroxybiphenyl dioxygenase"/>
    <property type="match status" value="2"/>
</dbReference>
<dbReference type="CDD" id="cd16358">
    <property type="entry name" value="GlxI_Ni"/>
    <property type="match status" value="1"/>
</dbReference>
<dbReference type="Pfam" id="PF00903">
    <property type="entry name" value="Glyoxalase"/>
    <property type="match status" value="1"/>
</dbReference>
<feature type="binding site" evidence="8">
    <location>
        <position position="181"/>
    </location>
    <ligand>
        <name>Zn(2+)</name>
        <dbReference type="ChEBI" id="CHEBI:29105"/>
        <note>ligand shared between dimeric partners</note>
    </ligand>
</feature>
<keyword evidence="5" id="KW-0456">Lyase</keyword>
<dbReference type="PROSITE" id="PS00934">
    <property type="entry name" value="GLYOXALASE_I_1"/>
    <property type="match status" value="1"/>
</dbReference>
<dbReference type="GO" id="GO:0019243">
    <property type="term" value="P:methylglyoxal catabolic process to D-lactate via S-lactoyl-glutathione"/>
    <property type="evidence" value="ECO:0007669"/>
    <property type="project" value="TreeGrafter"/>
</dbReference>
<dbReference type="SMR" id="A0A445ABF7"/>
<proteinExistence type="inferred from homology"/>
<comment type="caution">
    <text evidence="10">The sequence shown here is derived from an EMBL/GenBank/DDBJ whole genome shotgun (WGS) entry which is preliminary data.</text>
</comment>